<proteinExistence type="predicted"/>
<keyword evidence="2" id="KW-1185">Reference proteome</keyword>
<keyword evidence="1" id="KW-0808">Transferase</keyword>
<dbReference type="Pfam" id="PF13189">
    <property type="entry name" value="Cytidylate_kin2"/>
    <property type="match status" value="1"/>
</dbReference>
<evidence type="ECO:0000313" key="2">
    <source>
        <dbReference type="Proteomes" id="UP000620327"/>
    </source>
</evidence>
<dbReference type="RefSeq" id="WP_187014950.1">
    <property type="nucleotide sequence ID" value="NZ_JACOQI010000009.1"/>
</dbReference>
<reference evidence="1" key="1">
    <citation type="submission" date="2020-08" db="EMBL/GenBank/DDBJ databases">
        <title>Genome public.</title>
        <authorList>
            <person name="Liu C."/>
            <person name="Sun Q."/>
        </authorList>
    </citation>
    <scope>NUCLEOTIDE SEQUENCE</scope>
    <source>
        <strain evidence="1">BX15</strain>
    </source>
</reference>
<accession>A0A923S7F7</accession>
<gene>
    <name evidence="1" type="ORF">H8Z83_10285</name>
</gene>
<dbReference type="SUPFAM" id="SSF52540">
    <property type="entry name" value="P-loop containing nucleoside triphosphate hydrolases"/>
    <property type="match status" value="1"/>
</dbReference>
<dbReference type="Proteomes" id="UP000620327">
    <property type="component" value="Unassembled WGS sequence"/>
</dbReference>
<dbReference type="Gene3D" id="3.40.50.300">
    <property type="entry name" value="P-loop containing nucleotide triphosphate hydrolases"/>
    <property type="match status" value="1"/>
</dbReference>
<comment type="caution">
    <text evidence="1">The sequence shown here is derived from an EMBL/GenBank/DDBJ whole genome shotgun (WGS) entry which is preliminary data.</text>
</comment>
<dbReference type="EMBL" id="JACOQI010000009">
    <property type="protein sequence ID" value="MBC5770704.1"/>
    <property type="molecule type" value="Genomic_DNA"/>
</dbReference>
<dbReference type="GO" id="GO:0016301">
    <property type="term" value="F:kinase activity"/>
    <property type="evidence" value="ECO:0007669"/>
    <property type="project" value="UniProtKB-KW"/>
</dbReference>
<evidence type="ECO:0000313" key="1">
    <source>
        <dbReference type="EMBL" id="MBC5770704.1"/>
    </source>
</evidence>
<sequence>MKTIITIGRQFGSGGKEVGIRVAKELGIPFYDKELLQEAAKKSGLCQKIFENFDERPKSLLYAIAMDAYPLGFSGITGESLEQQVHLAIFKTIRHIAEEGPCVIIGRSADYALADNPNLLSLFISAPLEDRIARVAKRQKVTPEEAKSLIQKTDKRRASYCEYYASKKWGAVDAYDFCLNSSALGLGGTVELIQAMVAHKEHPIPSPTEIDPTQTEA</sequence>
<organism evidence="1 2">
    <name type="scientific">Dysosmobacter segnis</name>
    <dbReference type="NCBI Taxonomy" id="2763042"/>
    <lineage>
        <taxon>Bacteria</taxon>
        <taxon>Bacillati</taxon>
        <taxon>Bacillota</taxon>
        <taxon>Clostridia</taxon>
        <taxon>Eubacteriales</taxon>
        <taxon>Oscillospiraceae</taxon>
        <taxon>Dysosmobacter</taxon>
    </lineage>
</organism>
<dbReference type="AlphaFoldDB" id="A0A923S7F7"/>
<dbReference type="InterPro" id="IPR027417">
    <property type="entry name" value="P-loop_NTPase"/>
</dbReference>
<protein>
    <submittedName>
        <fullName evidence="1">Cytidylate kinase-like family protein</fullName>
    </submittedName>
</protein>
<name>A0A923S7F7_9FIRM</name>
<keyword evidence="1" id="KW-0418">Kinase</keyword>